<evidence type="ECO:0000256" key="2">
    <source>
        <dbReference type="ARBA" id="ARBA00022475"/>
    </source>
</evidence>
<dbReference type="PIRSF" id="PIRSF035875">
    <property type="entry name" value="RNase_BN"/>
    <property type="match status" value="1"/>
</dbReference>
<keyword evidence="8" id="KW-0378">Hydrolase</keyword>
<reference evidence="8" key="1">
    <citation type="submission" date="2020-02" db="EMBL/GenBank/DDBJ databases">
        <authorList>
            <person name="Meier V. D."/>
        </authorList>
    </citation>
    <scope>NUCLEOTIDE SEQUENCE</scope>
    <source>
        <strain evidence="8">AVDCRST_MAG11</strain>
    </source>
</reference>
<feature type="region of interest" description="Disordered" evidence="6">
    <location>
        <begin position="292"/>
        <end position="315"/>
    </location>
</feature>
<name>A0A6J4L1Z6_9BACT</name>
<keyword evidence="3 7" id="KW-0812">Transmembrane</keyword>
<evidence type="ECO:0000256" key="3">
    <source>
        <dbReference type="ARBA" id="ARBA00022692"/>
    </source>
</evidence>
<protein>
    <submittedName>
        <fullName evidence="8">Ribonuclease BN</fullName>
        <ecNumber evidence="8">3.1.-.-</ecNumber>
    </submittedName>
</protein>
<keyword evidence="2" id="KW-1003">Cell membrane</keyword>
<dbReference type="NCBIfam" id="TIGR00765">
    <property type="entry name" value="yihY_not_rbn"/>
    <property type="match status" value="1"/>
</dbReference>
<dbReference type="PANTHER" id="PTHR30213">
    <property type="entry name" value="INNER MEMBRANE PROTEIN YHJD"/>
    <property type="match status" value="1"/>
</dbReference>
<evidence type="ECO:0000256" key="6">
    <source>
        <dbReference type="SAM" id="MobiDB-lite"/>
    </source>
</evidence>
<comment type="subcellular location">
    <subcellularLocation>
        <location evidence="1">Cell membrane</location>
        <topology evidence="1">Multi-pass membrane protein</topology>
    </subcellularLocation>
</comment>
<feature type="transmembrane region" description="Helical" evidence="7">
    <location>
        <begin position="246"/>
        <end position="266"/>
    </location>
</feature>
<feature type="transmembrane region" description="Helical" evidence="7">
    <location>
        <begin position="135"/>
        <end position="157"/>
    </location>
</feature>
<dbReference type="EC" id="3.1.-.-" evidence="8"/>
<accession>A0A6J4L1Z6</accession>
<keyword evidence="4 7" id="KW-1133">Transmembrane helix</keyword>
<proteinExistence type="predicted"/>
<dbReference type="GO" id="GO:0016787">
    <property type="term" value="F:hydrolase activity"/>
    <property type="evidence" value="ECO:0007669"/>
    <property type="project" value="UniProtKB-KW"/>
</dbReference>
<dbReference type="AlphaFoldDB" id="A0A6J4L1Z6"/>
<dbReference type="GO" id="GO:0005886">
    <property type="term" value="C:plasma membrane"/>
    <property type="evidence" value="ECO:0007669"/>
    <property type="project" value="UniProtKB-SubCell"/>
</dbReference>
<dbReference type="Pfam" id="PF03631">
    <property type="entry name" value="Virul_fac_BrkB"/>
    <property type="match status" value="1"/>
</dbReference>
<organism evidence="8">
    <name type="scientific">uncultured Gemmatimonadaceae bacterium</name>
    <dbReference type="NCBI Taxonomy" id="246130"/>
    <lineage>
        <taxon>Bacteria</taxon>
        <taxon>Pseudomonadati</taxon>
        <taxon>Gemmatimonadota</taxon>
        <taxon>Gemmatimonadia</taxon>
        <taxon>Gemmatimonadales</taxon>
        <taxon>Gemmatimonadaceae</taxon>
        <taxon>environmental samples</taxon>
    </lineage>
</organism>
<sequence length="315" mass="33478">MTIKGYRVGPLLKQTGREVMSDNVLGLAAQTAYYFFLSLFPLMLFLAPMLGVFGNKERTFSMVLDQARTAVPADAFGIVEQVVRDVVLSESAPGVMSVGALLALWAGSNIFSALMDALNTAYGAKETRPYWKRKLIAVACVIGAGGVLLGATITFVAGGAIVDAVGDRIGLGGPARALWTVAPAVLALAALVGIAWVIYYFLPNVKQNRKQVLAGAAVATALWIVATLAFRFYVQNFGSYNKTYGAIASVIVLLTWMYLSMLVLLVGGELNSEIHAGTGAVNPRRGATLYGDRVATSPGRPSTERVERLVARGPE</sequence>
<dbReference type="EMBL" id="CADCTU010000482">
    <property type="protein sequence ID" value="CAA9321885.1"/>
    <property type="molecule type" value="Genomic_DNA"/>
</dbReference>
<feature type="transmembrane region" description="Helical" evidence="7">
    <location>
        <begin position="32"/>
        <end position="53"/>
    </location>
</feature>
<keyword evidence="5 7" id="KW-0472">Membrane</keyword>
<dbReference type="PANTHER" id="PTHR30213:SF0">
    <property type="entry name" value="UPF0761 MEMBRANE PROTEIN YIHY"/>
    <property type="match status" value="1"/>
</dbReference>
<feature type="transmembrane region" description="Helical" evidence="7">
    <location>
        <begin position="177"/>
        <end position="201"/>
    </location>
</feature>
<evidence type="ECO:0000256" key="4">
    <source>
        <dbReference type="ARBA" id="ARBA00022989"/>
    </source>
</evidence>
<evidence type="ECO:0000256" key="5">
    <source>
        <dbReference type="ARBA" id="ARBA00023136"/>
    </source>
</evidence>
<gene>
    <name evidence="8" type="ORF">AVDCRST_MAG11-2048</name>
</gene>
<feature type="compositionally biased region" description="Basic and acidic residues" evidence="6">
    <location>
        <begin position="302"/>
        <end position="315"/>
    </location>
</feature>
<evidence type="ECO:0000256" key="7">
    <source>
        <dbReference type="SAM" id="Phobius"/>
    </source>
</evidence>
<evidence type="ECO:0000313" key="8">
    <source>
        <dbReference type="EMBL" id="CAA9321885.1"/>
    </source>
</evidence>
<feature type="transmembrane region" description="Helical" evidence="7">
    <location>
        <begin position="213"/>
        <end position="234"/>
    </location>
</feature>
<dbReference type="InterPro" id="IPR017039">
    <property type="entry name" value="Virul_fac_BrkB"/>
</dbReference>
<evidence type="ECO:0000256" key="1">
    <source>
        <dbReference type="ARBA" id="ARBA00004651"/>
    </source>
</evidence>